<dbReference type="InterPro" id="IPR000847">
    <property type="entry name" value="LysR_HTH_N"/>
</dbReference>
<comment type="caution">
    <text evidence="9">The sequence shown here is derived from an EMBL/GenBank/DDBJ whole genome shotgun (WGS) entry which is preliminary data.</text>
</comment>
<dbReference type="FunFam" id="1.10.10.10:FF:000001">
    <property type="entry name" value="LysR family transcriptional regulator"/>
    <property type="match status" value="1"/>
</dbReference>
<dbReference type="SUPFAM" id="SSF46785">
    <property type="entry name" value="Winged helix' DNA-binding domain"/>
    <property type="match status" value="1"/>
</dbReference>
<dbReference type="Pfam" id="PF00126">
    <property type="entry name" value="HTH_1"/>
    <property type="match status" value="1"/>
</dbReference>
<comment type="similarity">
    <text evidence="1">Belongs to the LysR transcriptional regulatory family.</text>
</comment>
<dbReference type="GO" id="GO:0003700">
    <property type="term" value="F:DNA-binding transcription factor activity"/>
    <property type="evidence" value="ECO:0007669"/>
    <property type="project" value="InterPro"/>
</dbReference>
<name>A0A4R5U5S6_9HYPH</name>
<gene>
    <name evidence="9" type="ORF">E2F50_22590</name>
</gene>
<protein>
    <recommendedName>
        <fullName evidence="6">HTH-type transcriptional regulator TtuA</fullName>
    </recommendedName>
    <alternativeName>
        <fullName evidence="7">Tartrate utilization transcriptional regulator</fullName>
    </alternativeName>
</protein>
<keyword evidence="3" id="KW-0238">DNA-binding</keyword>
<dbReference type="PANTHER" id="PTHR30537">
    <property type="entry name" value="HTH-TYPE TRANSCRIPTIONAL REGULATOR"/>
    <property type="match status" value="1"/>
</dbReference>
<dbReference type="RefSeq" id="WP_133318447.1">
    <property type="nucleotide sequence ID" value="NZ_SMTL01000012.1"/>
</dbReference>
<evidence type="ECO:0000256" key="5">
    <source>
        <dbReference type="ARBA" id="ARBA00054626"/>
    </source>
</evidence>
<proteinExistence type="inferred from homology"/>
<dbReference type="SUPFAM" id="SSF53850">
    <property type="entry name" value="Periplasmic binding protein-like II"/>
    <property type="match status" value="1"/>
</dbReference>
<keyword evidence="4" id="KW-0804">Transcription</keyword>
<accession>A0A4R5U5S6</accession>
<evidence type="ECO:0000256" key="6">
    <source>
        <dbReference type="ARBA" id="ARBA00067332"/>
    </source>
</evidence>
<evidence type="ECO:0000256" key="4">
    <source>
        <dbReference type="ARBA" id="ARBA00023163"/>
    </source>
</evidence>
<dbReference type="Gene3D" id="1.10.10.10">
    <property type="entry name" value="Winged helix-like DNA-binding domain superfamily/Winged helix DNA-binding domain"/>
    <property type="match status" value="1"/>
</dbReference>
<dbReference type="Gene3D" id="3.40.190.290">
    <property type="match status" value="1"/>
</dbReference>
<evidence type="ECO:0000256" key="7">
    <source>
        <dbReference type="ARBA" id="ARBA00083243"/>
    </source>
</evidence>
<dbReference type="GO" id="GO:0043565">
    <property type="term" value="F:sequence-specific DNA binding"/>
    <property type="evidence" value="ECO:0007669"/>
    <property type="project" value="TreeGrafter"/>
</dbReference>
<dbReference type="InterPro" id="IPR036388">
    <property type="entry name" value="WH-like_DNA-bd_sf"/>
</dbReference>
<dbReference type="InterPro" id="IPR058163">
    <property type="entry name" value="LysR-type_TF_proteobact-type"/>
</dbReference>
<dbReference type="AlphaFoldDB" id="A0A4R5U5S6"/>
<dbReference type="InterPro" id="IPR036390">
    <property type="entry name" value="WH_DNA-bd_sf"/>
</dbReference>
<evidence type="ECO:0000256" key="2">
    <source>
        <dbReference type="ARBA" id="ARBA00023015"/>
    </source>
</evidence>
<dbReference type="OrthoDB" id="9786526at2"/>
<reference evidence="9 10" key="1">
    <citation type="submission" date="2019-03" db="EMBL/GenBank/DDBJ databases">
        <title>Rhizobium sp. nov., an bacterium isolated from biocrust in Mu Us Desert.</title>
        <authorList>
            <person name="Lixiong L."/>
        </authorList>
    </citation>
    <scope>NUCLEOTIDE SEQUENCE [LARGE SCALE GENOMIC DNA]</scope>
    <source>
        <strain evidence="9 10">SPY-1</strain>
    </source>
</reference>
<keyword evidence="2" id="KW-0805">Transcription regulation</keyword>
<dbReference type="CDD" id="cd08422">
    <property type="entry name" value="PBP2_CrgA_like"/>
    <property type="match status" value="1"/>
</dbReference>
<comment type="function">
    <text evidence="5">Transcriptional regulator of the ttuABCDE tartrate utilization operon.</text>
</comment>
<keyword evidence="10" id="KW-1185">Reference proteome</keyword>
<sequence>MKHDDRLLSKLVGLEEFLRVAETLSFVRAAETLGQAPSAISKSVRRLEERLGIRLLHRTTRNVSLTDEGAELYGHAKKWLAELDDMQAKVGRELGELKGIVRIDMPTSLGRSQFMTHLAVFMERHPKLTVELRMHDQYVNLIAEGVDMAIRVGHLRDSEMIARPLGQIRLGTYLSPRYIERTGMPGRIEDLKDHRLLAFVSGNGRTRAMTYRAARREITIDPRQAVATFTNGEAMIDAAVAGIGIAQTPAIYARQALSDGSLIQIFDGQDAGSLPIQIVYPSQRQMPRRVRAMIDYLVGTMKEASD</sequence>
<evidence type="ECO:0000313" key="10">
    <source>
        <dbReference type="Proteomes" id="UP000295238"/>
    </source>
</evidence>
<dbReference type="PROSITE" id="PS50931">
    <property type="entry name" value="HTH_LYSR"/>
    <property type="match status" value="1"/>
</dbReference>
<dbReference type="InterPro" id="IPR005119">
    <property type="entry name" value="LysR_subst-bd"/>
</dbReference>
<feature type="domain" description="HTH lysR-type" evidence="8">
    <location>
        <begin position="17"/>
        <end position="66"/>
    </location>
</feature>
<dbReference type="GO" id="GO:0006351">
    <property type="term" value="P:DNA-templated transcription"/>
    <property type="evidence" value="ECO:0007669"/>
    <property type="project" value="TreeGrafter"/>
</dbReference>
<organism evidence="9 10">
    <name type="scientific">Rhizobium deserti</name>
    <dbReference type="NCBI Taxonomy" id="2547961"/>
    <lineage>
        <taxon>Bacteria</taxon>
        <taxon>Pseudomonadati</taxon>
        <taxon>Pseudomonadota</taxon>
        <taxon>Alphaproteobacteria</taxon>
        <taxon>Hyphomicrobiales</taxon>
        <taxon>Rhizobiaceae</taxon>
        <taxon>Rhizobium/Agrobacterium group</taxon>
        <taxon>Rhizobium</taxon>
    </lineage>
</organism>
<evidence type="ECO:0000313" key="9">
    <source>
        <dbReference type="EMBL" id="TDK29357.1"/>
    </source>
</evidence>
<dbReference type="Pfam" id="PF03466">
    <property type="entry name" value="LysR_substrate"/>
    <property type="match status" value="1"/>
</dbReference>
<evidence type="ECO:0000256" key="3">
    <source>
        <dbReference type="ARBA" id="ARBA00023125"/>
    </source>
</evidence>
<evidence type="ECO:0000259" key="8">
    <source>
        <dbReference type="PROSITE" id="PS50931"/>
    </source>
</evidence>
<dbReference type="PANTHER" id="PTHR30537:SF72">
    <property type="entry name" value="LYSR FAMILY TRANSCRIPTIONAL REGULATOR"/>
    <property type="match status" value="1"/>
</dbReference>
<dbReference type="Proteomes" id="UP000295238">
    <property type="component" value="Unassembled WGS sequence"/>
</dbReference>
<evidence type="ECO:0000256" key="1">
    <source>
        <dbReference type="ARBA" id="ARBA00009437"/>
    </source>
</evidence>
<dbReference type="EMBL" id="SMTL01000012">
    <property type="protein sequence ID" value="TDK29357.1"/>
    <property type="molecule type" value="Genomic_DNA"/>
</dbReference>